<evidence type="ECO:0000313" key="4">
    <source>
        <dbReference type="Proteomes" id="UP000664554"/>
    </source>
</evidence>
<feature type="region of interest" description="Disordered" evidence="1">
    <location>
        <begin position="80"/>
        <end position="99"/>
    </location>
</feature>
<proteinExistence type="predicted"/>
<dbReference type="Proteomes" id="UP000664554">
    <property type="component" value="Unassembled WGS sequence"/>
</dbReference>
<reference evidence="3 4" key="1">
    <citation type="submission" date="2021-03" db="EMBL/GenBank/DDBJ databases">
        <authorList>
            <person name="Shang D.-D."/>
            <person name="Du Z.-J."/>
            <person name="Chen G.-J."/>
        </authorList>
    </citation>
    <scope>NUCLEOTIDE SEQUENCE [LARGE SCALE GENOMIC DNA]</scope>
    <source>
        <strain evidence="3 4">F1192</strain>
    </source>
</reference>
<sequence>MTIIKKPTQKNWLYVSVAAAALMLGACADKEPVATEEETTIDAQTTVEQEAIAEDTDDVAVASADESMVVGDNDEVAVATADDSEVLDGSESEEHVSTY</sequence>
<evidence type="ECO:0008006" key="5">
    <source>
        <dbReference type="Google" id="ProtNLM"/>
    </source>
</evidence>
<feature type="chain" id="PRO_5045919658" description="Lipoprotein" evidence="2">
    <location>
        <begin position="29"/>
        <end position="99"/>
    </location>
</feature>
<evidence type="ECO:0000313" key="3">
    <source>
        <dbReference type="EMBL" id="MBO1530359.1"/>
    </source>
</evidence>
<evidence type="ECO:0000256" key="2">
    <source>
        <dbReference type="SAM" id="SignalP"/>
    </source>
</evidence>
<name>A0ABS3NLR9_9GAMM</name>
<accession>A0ABS3NLR9</accession>
<keyword evidence="2" id="KW-0732">Signal</keyword>
<evidence type="ECO:0000256" key="1">
    <source>
        <dbReference type="SAM" id="MobiDB-lite"/>
    </source>
</evidence>
<gene>
    <name evidence="3" type="ORF">J3492_03920</name>
</gene>
<dbReference type="PROSITE" id="PS51257">
    <property type="entry name" value="PROKAR_LIPOPROTEIN"/>
    <property type="match status" value="1"/>
</dbReference>
<dbReference type="RefSeq" id="WP_207990098.1">
    <property type="nucleotide sequence ID" value="NZ_JAGBKM010000004.1"/>
</dbReference>
<feature type="compositionally biased region" description="Acidic residues" evidence="1">
    <location>
        <begin position="82"/>
        <end position="91"/>
    </location>
</feature>
<dbReference type="EMBL" id="JAGBKM010000004">
    <property type="protein sequence ID" value="MBO1530359.1"/>
    <property type="molecule type" value="Genomic_DNA"/>
</dbReference>
<keyword evidence="4" id="KW-1185">Reference proteome</keyword>
<protein>
    <recommendedName>
        <fullName evidence="5">Lipoprotein</fullName>
    </recommendedName>
</protein>
<organism evidence="3 4">
    <name type="scientific">Psychrobacter coccoides</name>
    <dbReference type="NCBI Taxonomy" id="2818440"/>
    <lineage>
        <taxon>Bacteria</taxon>
        <taxon>Pseudomonadati</taxon>
        <taxon>Pseudomonadota</taxon>
        <taxon>Gammaproteobacteria</taxon>
        <taxon>Moraxellales</taxon>
        <taxon>Moraxellaceae</taxon>
        <taxon>Psychrobacter</taxon>
    </lineage>
</organism>
<comment type="caution">
    <text evidence="3">The sequence shown here is derived from an EMBL/GenBank/DDBJ whole genome shotgun (WGS) entry which is preliminary data.</text>
</comment>
<feature type="signal peptide" evidence="2">
    <location>
        <begin position="1"/>
        <end position="28"/>
    </location>
</feature>
<feature type="region of interest" description="Disordered" evidence="1">
    <location>
        <begin position="35"/>
        <end position="54"/>
    </location>
</feature>